<keyword evidence="12 17" id="KW-0472">Membrane</keyword>
<evidence type="ECO:0000256" key="4">
    <source>
        <dbReference type="ARBA" id="ARBA00022448"/>
    </source>
</evidence>
<dbReference type="SMART" id="SM00175">
    <property type="entry name" value="RAB"/>
    <property type="match status" value="1"/>
</dbReference>
<evidence type="ECO:0000256" key="5">
    <source>
        <dbReference type="ARBA" id="ARBA00022692"/>
    </source>
</evidence>
<feature type="binding site" evidence="16">
    <location>
        <position position="596"/>
    </location>
    <ligand>
        <name>Mg(2+)</name>
        <dbReference type="ChEBI" id="CHEBI:18420"/>
    </ligand>
</feature>
<proteinExistence type="inferred from homology"/>
<keyword evidence="16" id="KW-0460">Magnesium</keyword>
<keyword evidence="11 15" id="KW-0342">GTP-binding</keyword>
<feature type="binding site" evidence="15">
    <location>
        <begin position="691"/>
        <end position="694"/>
    </location>
    <ligand>
        <name>GTP</name>
        <dbReference type="ChEBI" id="CHEBI:37565"/>
    </ligand>
</feature>
<keyword evidence="20" id="KW-1185">Reference proteome</keyword>
<feature type="transmembrane region" description="Helical" evidence="17">
    <location>
        <begin position="406"/>
        <end position="427"/>
    </location>
</feature>
<feature type="transmembrane region" description="Helical" evidence="17">
    <location>
        <begin position="495"/>
        <end position="518"/>
    </location>
</feature>
<dbReference type="OrthoDB" id="10255969at2759"/>
<evidence type="ECO:0000256" key="10">
    <source>
        <dbReference type="ARBA" id="ARBA00023034"/>
    </source>
</evidence>
<feature type="transmembrane region" description="Helical" evidence="17">
    <location>
        <begin position="371"/>
        <end position="400"/>
    </location>
</feature>
<feature type="transmembrane region" description="Helical" evidence="17">
    <location>
        <begin position="439"/>
        <end position="458"/>
    </location>
</feature>
<evidence type="ECO:0000256" key="12">
    <source>
        <dbReference type="ARBA" id="ARBA00023136"/>
    </source>
</evidence>
<keyword evidence="7 15" id="KW-0547">Nucleotide-binding</keyword>
<dbReference type="PROSITE" id="PS51012">
    <property type="entry name" value="ABC_TM2"/>
    <property type="match status" value="1"/>
</dbReference>
<dbReference type="InParanoid" id="A0A6L2PU74"/>
<evidence type="ECO:0000256" key="17">
    <source>
        <dbReference type="SAM" id="Phobius"/>
    </source>
</evidence>
<evidence type="ECO:0000256" key="6">
    <source>
        <dbReference type="ARBA" id="ARBA00022707"/>
    </source>
</evidence>
<keyword evidence="13" id="KW-0449">Lipoprotein</keyword>
<dbReference type="FunFam" id="3.40.50.300:FF:000281">
    <property type="entry name" value="ADP-ribosylation factor-like protein 3"/>
    <property type="match status" value="1"/>
</dbReference>
<dbReference type="SMART" id="SM00177">
    <property type="entry name" value="ARF"/>
    <property type="match status" value="1"/>
</dbReference>
<evidence type="ECO:0000259" key="18">
    <source>
        <dbReference type="PROSITE" id="PS51012"/>
    </source>
</evidence>
<feature type="transmembrane region" description="Helical" evidence="17">
    <location>
        <begin position="327"/>
        <end position="350"/>
    </location>
</feature>
<organism evidence="19 20">
    <name type="scientific">Coptotermes formosanus</name>
    <name type="common">Formosan subterranean termite</name>
    <dbReference type="NCBI Taxonomy" id="36987"/>
    <lineage>
        <taxon>Eukaryota</taxon>
        <taxon>Metazoa</taxon>
        <taxon>Ecdysozoa</taxon>
        <taxon>Arthropoda</taxon>
        <taxon>Hexapoda</taxon>
        <taxon>Insecta</taxon>
        <taxon>Pterygota</taxon>
        <taxon>Neoptera</taxon>
        <taxon>Polyneoptera</taxon>
        <taxon>Dictyoptera</taxon>
        <taxon>Blattodea</taxon>
        <taxon>Blattoidea</taxon>
        <taxon>Termitoidae</taxon>
        <taxon>Rhinotermitidae</taxon>
        <taxon>Coptotermes</taxon>
    </lineage>
</organism>
<dbReference type="AlphaFoldDB" id="A0A6L2PU74"/>
<dbReference type="Pfam" id="PF12698">
    <property type="entry name" value="ABC2_membrane_3"/>
    <property type="match status" value="1"/>
</dbReference>
<dbReference type="GO" id="GO:0003924">
    <property type="term" value="F:GTPase activity"/>
    <property type="evidence" value="ECO:0007669"/>
    <property type="project" value="InterPro"/>
</dbReference>
<evidence type="ECO:0000313" key="19">
    <source>
        <dbReference type="EMBL" id="GFG36046.1"/>
    </source>
</evidence>
<evidence type="ECO:0000256" key="16">
    <source>
        <dbReference type="PIRSR" id="PIRSR606689-2"/>
    </source>
</evidence>
<keyword evidence="5 17" id="KW-0812">Transmembrane</keyword>
<evidence type="ECO:0000256" key="2">
    <source>
        <dbReference type="ARBA" id="ARBA00004555"/>
    </source>
</evidence>
<dbReference type="NCBIfam" id="TIGR00231">
    <property type="entry name" value="small_GTP"/>
    <property type="match status" value="1"/>
</dbReference>
<dbReference type="GO" id="GO:0051649">
    <property type="term" value="P:establishment of localization in cell"/>
    <property type="evidence" value="ECO:0007669"/>
    <property type="project" value="UniProtKB-ARBA"/>
</dbReference>
<dbReference type="GO" id="GO:0005525">
    <property type="term" value="F:GTP binding"/>
    <property type="evidence" value="ECO:0007669"/>
    <property type="project" value="UniProtKB-KW"/>
</dbReference>
<dbReference type="Proteomes" id="UP000502823">
    <property type="component" value="Unassembled WGS sequence"/>
</dbReference>
<comment type="caution">
    <text evidence="19">The sequence shown here is derived from an EMBL/GenBank/DDBJ whole genome shotgun (WGS) entry which is preliminary data.</text>
</comment>
<feature type="domain" description="ABC transmembrane type-2" evidence="18">
    <location>
        <begin position="273"/>
        <end position="521"/>
    </location>
</feature>
<dbReference type="GO" id="GO:0005794">
    <property type="term" value="C:Golgi apparatus"/>
    <property type="evidence" value="ECO:0007669"/>
    <property type="project" value="UniProtKB-SubCell"/>
</dbReference>
<dbReference type="GO" id="GO:0015031">
    <property type="term" value="P:protein transport"/>
    <property type="evidence" value="ECO:0007669"/>
    <property type="project" value="UniProtKB-KW"/>
</dbReference>
<keyword evidence="4" id="KW-0813">Transport</keyword>
<reference evidence="20" key="1">
    <citation type="submission" date="2020-01" db="EMBL/GenBank/DDBJ databases">
        <title>Draft genome sequence of the Termite Coptotermes fromosanus.</title>
        <authorList>
            <person name="Itakura S."/>
            <person name="Yosikawa Y."/>
            <person name="Umezawa K."/>
        </authorList>
    </citation>
    <scope>NUCLEOTIDE SEQUENCE [LARGE SCALE GENOMIC DNA]</scope>
</reference>
<accession>A0A6L2PU74</accession>
<dbReference type="InterPro" id="IPR044612">
    <property type="entry name" value="ARL2/3"/>
</dbReference>
<dbReference type="InterPro" id="IPR006689">
    <property type="entry name" value="Small_GTPase_ARF/SAR"/>
</dbReference>
<name>A0A6L2PU74_COPFO</name>
<evidence type="ECO:0000256" key="15">
    <source>
        <dbReference type="PIRSR" id="PIRSR606689-1"/>
    </source>
</evidence>
<dbReference type="EMBL" id="BLKM01006038">
    <property type="protein sequence ID" value="GFG36046.1"/>
    <property type="molecule type" value="Genomic_DNA"/>
</dbReference>
<dbReference type="GO" id="GO:0016192">
    <property type="term" value="P:vesicle-mediated transport"/>
    <property type="evidence" value="ECO:0007669"/>
    <property type="project" value="UniProtKB-ARBA"/>
</dbReference>
<dbReference type="InterPro" id="IPR027417">
    <property type="entry name" value="P-loop_NTPase"/>
</dbReference>
<feature type="binding site" evidence="15">
    <location>
        <position position="635"/>
    </location>
    <ligand>
        <name>GTP</name>
        <dbReference type="ChEBI" id="CHEBI:37565"/>
    </ligand>
</feature>
<keyword evidence="16" id="KW-0479">Metal-binding</keyword>
<keyword evidence="6" id="KW-0519">Myristate</keyword>
<keyword evidence="9 17" id="KW-1133">Transmembrane helix</keyword>
<evidence type="ECO:0000256" key="13">
    <source>
        <dbReference type="ARBA" id="ARBA00023288"/>
    </source>
</evidence>
<dbReference type="SUPFAM" id="SSF52540">
    <property type="entry name" value="P-loop containing nucleoside triphosphate hydrolases"/>
    <property type="match status" value="1"/>
</dbReference>
<dbReference type="FunCoup" id="A0A6L2PU74">
    <property type="interactions" value="10"/>
</dbReference>
<feature type="binding site" evidence="15">
    <location>
        <begin position="589"/>
        <end position="596"/>
    </location>
    <ligand>
        <name>GTP</name>
        <dbReference type="ChEBI" id="CHEBI:37565"/>
    </ligand>
</feature>
<sequence length="793" mass="89051">MLLLLPVDILQVGLMRGGKFLAEQSPEELLQTHMCDTLEGVFLKLSKLQNQGKRRRSSYMLEVMGPPKPEEGPSAFDTTSEISGEYGDNISLSSKDMKQFTSSELYMPPEEGKDWNLMDYVKCLSPQRMKVVIWKDFLWMWRNVPVMLFITGLPVAQIVLFCWAIGHDPKGLHLAYVNDELNFTTDCVPSEGCSYNLLSCRFLGSLKTREVILDRFELEEEALEAVQKGRAWGALHFSPNYSETMRERLDDPRYASELVIDQSSIMVQMDMSNQHIGQLLKRTLLMSYLDFSQEFLGACDVNPKVAAVPVRFEEPVYGDQMPDFTNFAAPGVILTIIFFLSLALTTGSMITDRREGMQERCLVLGVTPAEILFSHAVTLLLVMTAQTAMVIVFSFAVFDIVCTGSLVWVIILTMLNGLCGMCFGFVVSSLCDTELSATYFALGSFLPFLLLCGVIWPIEGMHYTLKYVSVFLPLTYSTESLRAILARGWAISEPVVYYGFVATGVWIIVFVIISLLVLKFRKGIVTTQTIAQRIEQQTPMMESSVTEKGSSCFKDPKTIAATGCELGLLSILRKLKSQPDKELRLLLLGLDNAGKTTLLKKLASEDIAHITPTQGFNIKSVQSEGFKLNVWDIGGQRKIRPYWRNYFENTDVLIYVIDSADRKRLEETGHELEELLMEDKLANVPLLVYANKQDLLHAAPASEIAEGLGLHTIKDRAWQIQACSATAGEGVKYDKWGTDVSEKAAAIFFRTVWSGFVKTSRRNSHIFNWTNTVMYGGETCCVDGNKFYNRTPN</sequence>
<evidence type="ECO:0000256" key="14">
    <source>
        <dbReference type="ARBA" id="ARBA00040616"/>
    </source>
</evidence>
<evidence type="ECO:0000313" key="20">
    <source>
        <dbReference type="Proteomes" id="UP000502823"/>
    </source>
</evidence>
<evidence type="ECO:0000256" key="8">
    <source>
        <dbReference type="ARBA" id="ARBA00022927"/>
    </source>
</evidence>
<evidence type="ECO:0000256" key="3">
    <source>
        <dbReference type="ARBA" id="ARBA00010290"/>
    </source>
</evidence>
<evidence type="ECO:0000256" key="9">
    <source>
        <dbReference type="ARBA" id="ARBA00022989"/>
    </source>
</evidence>
<keyword evidence="10" id="KW-0333">Golgi apparatus</keyword>
<dbReference type="SMART" id="SM00178">
    <property type="entry name" value="SAR"/>
    <property type="match status" value="1"/>
</dbReference>
<dbReference type="InterPro" id="IPR005225">
    <property type="entry name" value="Small_GTP-bd"/>
</dbReference>
<dbReference type="InterPro" id="IPR047817">
    <property type="entry name" value="ABC2_TM_bact-type"/>
</dbReference>
<dbReference type="InterPro" id="IPR013525">
    <property type="entry name" value="ABC2_TM"/>
</dbReference>
<comment type="subcellular location">
    <subcellularLocation>
        <location evidence="2">Golgi apparatus</location>
    </subcellularLocation>
    <subcellularLocation>
        <location evidence="1">Membrane</location>
        <topology evidence="1">Multi-pass membrane protein</topology>
    </subcellularLocation>
</comment>
<comment type="similarity">
    <text evidence="3">Belongs to the small GTPase superfamily. Arf family.</text>
</comment>
<dbReference type="GO" id="GO:0046872">
    <property type="term" value="F:metal ion binding"/>
    <property type="evidence" value="ECO:0007669"/>
    <property type="project" value="UniProtKB-KW"/>
</dbReference>
<dbReference type="PRINTS" id="PR00328">
    <property type="entry name" value="SAR1GTPBP"/>
</dbReference>
<gene>
    <name evidence="19" type="ORF">Cfor_01716</name>
</gene>
<evidence type="ECO:0000256" key="1">
    <source>
        <dbReference type="ARBA" id="ARBA00004141"/>
    </source>
</evidence>
<feature type="binding site" evidence="16">
    <location>
        <position position="613"/>
    </location>
    <ligand>
        <name>Mg(2+)</name>
        <dbReference type="ChEBI" id="CHEBI:18420"/>
    </ligand>
</feature>
<dbReference type="PANTHER" id="PTHR45697">
    <property type="entry name" value="ADP-RIBOSYLATION FACTOR-LIKE PROTEIN 2-RELATED"/>
    <property type="match status" value="1"/>
</dbReference>
<dbReference type="GO" id="GO:0140359">
    <property type="term" value="F:ABC-type transporter activity"/>
    <property type="evidence" value="ECO:0007669"/>
    <property type="project" value="InterPro"/>
</dbReference>
<protein>
    <recommendedName>
        <fullName evidence="14">ADP-ribosylation factor-like protein 3</fullName>
    </recommendedName>
</protein>
<dbReference type="Gene3D" id="3.40.50.300">
    <property type="entry name" value="P-loop containing nucleotide triphosphate hydrolases"/>
    <property type="match status" value="1"/>
</dbReference>
<keyword evidence="8" id="KW-0653">Protein transport</keyword>
<evidence type="ECO:0000256" key="7">
    <source>
        <dbReference type="ARBA" id="ARBA00022741"/>
    </source>
</evidence>
<dbReference type="Pfam" id="PF00025">
    <property type="entry name" value="Arf"/>
    <property type="match status" value="1"/>
</dbReference>
<dbReference type="PROSITE" id="PS51417">
    <property type="entry name" value="ARF"/>
    <property type="match status" value="1"/>
</dbReference>
<dbReference type="GO" id="GO:0016020">
    <property type="term" value="C:membrane"/>
    <property type="evidence" value="ECO:0007669"/>
    <property type="project" value="UniProtKB-SubCell"/>
</dbReference>
<dbReference type="CDD" id="cd04155">
    <property type="entry name" value="Arl3"/>
    <property type="match status" value="1"/>
</dbReference>
<evidence type="ECO:0000256" key="11">
    <source>
        <dbReference type="ARBA" id="ARBA00023134"/>
    </source>
</evidence>